<name>A0AAV4IE09_9GAST</name>
<comment type="caution">
    <text evidence="2">The sequence shown here is derived from an EMBL/GenBank/DDBJ whole genome shotgun (WGS) entry which is preliminary data.</text>
</comment>
<feature type="region of interest" description="Disordered" evidence="1">
    <location>
        <begin position="63"/>
        <end position="108"/>
    </location>
</feature>
<protein>
    <submittedName>
        <fullName evidence="2">Uncharacterized protein</fullName>
    </submittedName>
</protein>
<sequence>MRICLATNRMLVGHRRWREWDKDRREGGERGVGEDNLDGFVITIAVFIMTLNGLDLIIERYDHDDNDDDEYDHDNNNSDYKDGDDDINNDDEDGGDNDDDEDEDEEDD</sequence>
<evidence type="ECO:0000313" key="2">
    <source>
        <dbReference type="EMBL" id="GFS08784.1"/>
    </source>
</evidence>
<keyword evidence="3" id="KW-1185">Reference proteome</keyword>
<dbReference type="EMBL" id="BMAT01013269">
    <property type="protein sequence ID" value="GFS08784.1"/>
    <property type="molecule type" value="Genomic_DNA"/>
</dbReference>
<feature type="compositionally biased region" description="Acidic residues" evidence="1">
    <location>
        <begin position="82"/>
        <end position="108"/>
    </location>
</feature>
<reference evidence="2 3" key="1">
    <citation type="journal article" date="2021" name="Elife">
        <title>Chloroplast acquisition without the gene transfer in kleptoplastic sea slugs, Plakobranchus ocellatus.</title>
        <authorList>
            <person name="Maeda T."/>
            <person name="Takahashi S."/>
            <person name="Yoshida T."/>
            <person name="Shimamura S."/>
            <person name="Takaki Y."/>
            <person name="Nagai Y."/>
            <person name="Toyoda A."/>
            <person name="Suzuki Y."/>
            <person name="Arimoto A."/>
            <person name="Ishii H."/>
            <person name="Satoh N."/>
            <person name="Nishiyama T."/>
            <person name="Hasebe M."/>
            <person name="Maruyama T."/>
            <person name="Minagawa J."/>
            <person name="Obokata J."/>
            <person name="Shigenobu S."/>
        </authorList>
    </citation>
    <scope>NUCLEOTIDE SEQUENCE [LARGE SCALE GENOMIC DNA]</scope>
</reference>
<proteinExistence type="predicted"/>
<accession>A0AAV4IE09</accession>
<evidence type="ECO:0000256" key="1">
    <source>
        <dbReference type="SAM" id="MobiDB-lite"/>
    </source>
</evidence>
<organism evidence="2 3">
    <name type="scientific">Elysia marginata</name>
    <dbReference type="NCBI Taxonomy" id="1093978"/>
    <lineage>
        <taxon>Eukaryota</taxon>
        <taxon>Metazoa</taxon>
        <taxon>Spiralia</taxon>
        <taxon>Lophotrochozoa</taxon>
        <taxon>Mollusca</taxon>
        <taxon>Gastropoda</taxon>
        <taxon>Heterobranchia</taxon>
        <taxon>Euthyneura</taxon>
        <taxon>Panpulmonata</taxon>
        <taxon>Sacoglossa</taxon>
        <taxon>Placobranchoidea</taxon>
        <taxon>Plakobranchidae</taxon>
        <taxon>Elysia</taxon>
    </lineage>
</organism>
<gene>
    <name evidence="2" type="ORF">ElyMa_006603600</name>
</gene>
<dbReference type="Proteomes" id="UP000762676">
    <property type="component" value="Unassembled WGS sequence"/>
</dbReference>
<evidence type="ECO:0000313" key="3">
    <source>
        <dbReference type="Proteomes" id="UP000762676"/>
    </source>
</evidence>
<dbReference type="AlphaFoldDB" id="A0AAV4IE09"/>